<evidence type="ECO:0000313" key="1">
    <source>
        <dbReference type="EMBL" id="KAK5998711.1"/>
    </source>
</evidence>
<reference evidence="1 2" key="1">
    <citation type="submission" date="2024-01" db="EMBL/GenBank/DDBJ databases">
        <title>Complete genome of Cladobotryum mycophilum ATHUM6906.</title>
        <authorList>
            <person name="Christinaki A.C."/>
            <person name="Myridakis A.I."/>
            <person name="Kouvelis V.N."/>
        </authorList>
    </citation>
    <scope>NUCLEOTIDE SEQUENCE [LARGE SCALE GENOMIC DNA]</scope>
    <source>
        <strain evidence="1 2">ATHUM6906</strain>
    </source>
</reference>
<gene>
    <name evidence="1" type="ORF">PT974_01093</name>
</gene>
<keyword evidence="2" id="KW-1185">Reference proteome</keyword>
<accession>A0ABR0T2P9</accession>
<dbReference type="EMBL" id="JAVFKD010000001">
    <property type="protein sequence ID" value="KAK5998711.1"/>
    <property type="molecule type" value="Genomic_DNA"/>
</dbReference>
<evidence type="ECO:0000313" key="2">
    <source>
        <dbReference type="Proteomes" id="UP001338125"/>
    </source>
</evidence>
<dbReference type="Proteomes" id="UP001338125">
    <property type="component" value="Unassembled WGS sequence"/>
</dbReference>
<comment type="caution">
    <text evidence="1">The sequence shown here is derived from an EMBL/GenBank/DDBJ whole genome shotgun (WGS) entry which is preliminary data.</text>
</comment>
<name>A0ABR0T2P9_9HYPO</name>
<organism evidence="1 2">
    <name type="scientific">Cladobotryum mycophilum</name>
    <dbReference type="NCBI Taxonomy" id="491253"/>
    <lineage>
        <taxon>Eukaryota</taxon>
        <taxon>Fungi</taxon>
        <taxon>Dikarya</taxon>
        <taxon>Ascomycota</taxon>
        <taxon>Pezizomycotina</taxon>
        <taxon>Sordariomycetes</taxon>
        <taxon>Hypocreomycetidae</taxon>
        <taxon>Hypocreales</taxon>
        <taxon>Hypocreaceae</taxon>
        <taxon>Cladobotryum</taxon>
    </lineage>
</organism>
<sequence>MCLSAISLNVLGDSGARLVHVAALDSEQDSGPGALMLAEYDPCWRTGGREIKVGLHCSRGSRNLVAAISNSEPPHHPVVTPSDERVFITMPQKDMASSYPACIYPIDKYLQAPRVMIPTTSKLAVVPGVKVWPLHDIRTRLNAALLSRYQPGVIDHAAKALNAYYHGTPAKAIPFCPTYPIWCINADLRATALFNIDYGTNLEIIIMLHLPSGC</sequence>
<protein>
    <submittedName>
        <fullName evidence="1">Uncharacterized protein</fullName>
    </submittedName>
</protein>
<proteinExistence type="predicted"/>